<evidence type="ECO:0000256" key="5">
    <source>
        <dbReference type="ARBA" id="ARBA00022475"/>
    </source>
</evidence>
<dbReference type="InterPro" id="IPR011992">
    <property type="entry name" value="EF-hand-dom_pair"/>
</dbReference>
<keyword evidence="11" id="KW-0106">Calcium</keyword>
<dbReference type="EMBL" id="CAJOBA010001537">
    <property type="protein sequence ID" value="CAF3601359.1"/>
    <property type="molecule type" value="Genomic_DNA"/>
</dbReference>
<dbReference type="GO" id="GO:0015031">
    <property type="term" value="P:protein transport"/>
    <property type="evidence" value="ECO:0007669"/>
    <property type="project" value="UniProtKB-KW"/>
</dbReference>
<evidence type="ECO:0000259" key="17">
    <source>
        <dbReference type="PROSITE" id="PS50222"/>
    </source>
</evidence>
<dbReference type="GO" id="GO:0005886">
    <property type="term" value="C:plasma membrane"/>
    <property type="evidence" value="ECO:0007669"/>
    <property type="project" value="UniProtKB-SubCell"/>
</dbReference>
<dbReference type="PROSITE" id="PS50222">
    <property type="entry name" value="EF_HAND_2"/>
    <property type="match status" value="1"/>
</dbReference>
<evidence type="ECO:0000313" key="18">
    <source>
        <dbReference type="EMBL" id="CAF0817230.1"/>
    </source>
</evidence>
<comment type="caution">
    <text evidence="19">The sequence shown here is derived from an EMBL/GenBank/DDBJ whole genome shotgun (WGS) entry which is preliminary data.</text>
</comment>
<reference evidence="19" key="1">
    <citation type="submission" date="2021-02" db="EMBL/GenBank/DDBJ databases">
        <authorList>
            <person name="Nowell W R."/>
        </authorList>
    </citation>
    <scope>NUCLEOTIDE SEQUENCE</scope>
</reference>
<dbReference type="Proteomes" id="UP000682733">
    <property type="component" value="Unassembled WGS sequence"/>
</dbReference>
<protein>
    <recommendedName>
        <fullName evidence="17">EF-hand domain-containing protein</fullName>
    </recommendedName>
</protein>
<dbReference type="SUPFAM" id="SSF47473">
    <property type="entry name" value="EF-hand"/>
    <property type="match status" value="1"/>
</dbReference>
<dbReference type="Pfam" id="PF13405">
    <property type="entry name" value="EF-hand_6"/>
    <property type="match status" value="1"/>
</dbReference>
<evidence type="ECO:0000256" key="13">
    <source>
        <dbReference type="ARBA" id="ARBA00023136"/>
    </source>
</evidence>
<comment type="subcellular location">
    <subcellularLocation>
        <location evidence="2">Cell membrane</location>
    </subcellularLocation>
    <subcellularLocation>
        <location evidence="3">Cytoplasm</location>
    </subcellularLocation>
    <subcellularLocation>
        <location evidence="1">Nucleus</location>
    </subcellularLocation>
</comment>
<dbReference type="EMBL" id="CAJOBC010001109">
    <property type="protein sequence ID" value="CAF3656068.1"/>
    <property type="molecule type" value="Genomic_DNA"/>
</dbReference>
<comment type="similarity">
    <text evidence="16">Belongs to the calcineurin regulatory subunit family. CHP subfamily.</text>
</comment>
<keyword evidence="7" id="KW-0597">Phosphoprotein</keyword>
<dbReference type="Gene3D" id="1.10.238.10">
    <property type="entry name" value="EF-hand"/>
    <property type="match status" value="1"/>
</dbReference>
<gene>
    <name evidence="19" type="ORF">GPM918_LOCUS6977</name>
    <name evidence="18" type="ORF">OVA965_LOCUS5458</name>
    <name evidence="21" type="ORF">SRO942_LOCUS6977</name>
    <name evidence="20" type="ORF">TMI583_LOCUS5456</name>
</gene>
<evidence type="ECO:0000256" key="12">
    <source>
        <dbReference type="ARBA" id="ARBA00022927"/>
    </source>
</evidence>
<dbReference type="GO" id="GO:0005634">
    <property type="term" value="C:nucleus"/>
    <property type="evidence" value="ECO:0007669"/>
    <property type="project" value="UniProtKB-SubCell"/>
</dbReference>
<keyword evidence="15" id="KW-0449">Lipoprotein</keyword>
<evidence type="ECO:0000256" key="16">
    <source>
        <dbReference type="ARBA" id="ARBA00038164"/>
    </source>
</evidence>
<dbReference type="Proteomes" id="UP000663829">
    <property type="component" value="Unassembled WGS sequence"/>
</dbReference>
<dbReference type="SMART" id="SM00054">
    <property type="entry name" value="EFh"/>
    <property type="match status" value="2"/>
</dbReference>
<dbReference type="OrthoDB" id="191686at2759"/>
<evidence type="ECO:0000256" key="8">
    <source>
        <dbReference type="ARBA" id="ARBA00022707"/>
    </source>
</evidence>
<keyword evidence="5" id="KW-1003">Cell membrane</keyword>
<feature type="domain" description="EF-hand" evidence="17">
    <location>
        <begin position="131"/>
        <end position="166"/>
    </location>
</feature>
<dbReference type="GO" id="GO:0005737">
    <property type="term" value="C:cytoplasm"/>
    <property type="evidence" value="ECO:0007669"/>
    <property type="project" value="UniProtKB-SubCell"/>
</dbReference>
<keyword evidence="10" id="KW-0677">Repeat</keyword>
<evidence type="ECO:0000256" key="4">
    <source>
        <dbReference type="ARBA" id="ARBA00022448"/>
    </source>
</evidence>
<keyword evidence="13" id="KW-0472">Membrane</keyword>
<evidence type="ECO:0000256" key="9">
    <source>
        <dbReference type="ARBA" id="ARBA00022723"/>
    </source>
</evidence>
<evidence type="ECO:0000256" key="7">
    <source>
        <dbReference type="ARBA" id="ARBA00022553"/>
    </source>
</evidence>
<evidence type="ECO:0000256" key="3">
    <source>
        <dbReference type="ARBA" id="ARBA00004496"/>
    </source>
</evidence>
<dbReference type="InterPro" id="IPR051875">
    <property type="entry name" value="Calcineurin_B_homologous"/>
</dbReference>
<organism evidence="19 22">
    <name type="scientific">Didymodactylos carnosus</name>
    <dbReference type="NCBI Taxonomy" id="1234261"/>
    <lineage>
        <taxon>Eukaryota</taxon>
        <taxon>Metazoa</taxon>
        <taxon>Spiralia</taxon>
        <taxon>Gnathifera</taxon>
        <taxon>Rotifera</taxon>
        <taxon>Eurotatoria</taxon>
        <taxon>Bdelloidea</taxon>
        <taxon>Philodinida</taxon>
        <taxon>Philodinidae</taxon>
        <taxon>Didymodactylos</taxon>
    </lineage>
</organism>
<dbReference type="EMBL" id="CAJNOQ010001109">
    <property type="protein sequence ID" value="CAF0868598.1"/>
    <property type="molecule type" value="Genomic_DNA"/>
</dbReference>
<dbReference type="InterPro" id="IPR002048">
    <property type="entry name" value="EF_hand_dom"/>
</dbReference>
<evidence type="ECO:0000256" key="14">
    <source>
        <dbReference type="ARBA" id="ARBA00023242"/>
    </source>
</evidence>
<dbReference type="PANTHER" id="PTHR46002">
    <property type="entry name" value="EG:114D9.1 PROTEIN-RELATED"/>
    <property type="match status" value="1"/>
</dbReference>
<accession>A0A813X6P9</accession>
<keyword evidence="14" id="KW-0539">Nucleus</keyword>
<evidence type="ECO:0000256" key="6">
    <source>
        <dbReference type="ARBA" id="ARBA00022490"/>
    </source>
</evidence>
<keyword evidence="8" id="KW-0519">Myristate</keyword>
<dbReference type="GO" id="GO:0005509">
    <property type="term" value="F:calcium ion binding"/>
    <property type="evidence" value="ECO:0007669"/>
    <property type="project" value="InterPro"/>
</dbReference>
<keyword evidence="22" id="KW-1185">Reference proteome</keyword>
<keyword evidence="12" id="KW-0653">Protein transport</keyword>
<name>A0A813X6P9_9BILA</name>
<evidence type="ECO:0000313" key="22">
    <source>
        <dbReference type="Proteomes" id="UP000663829"/>
    </source>
</evidence>
<dbReference type="Proteomes" id="UP000677228">
    <property type="component" value="Unassembled WGS sequence"/>
</dbReference>
<evidence type="ECO:0000313" key="21">
    <source>
        <dbReference type="EMBL" id="CAF3656068.1"/>
    </source>
</evidence>
<keyword evidence="6" id="KW-0963">Cytoplasm</keyword>
<dbReference type="Proteomes" id="UP000681722">
    <property type="component" value="Unassembled WGS sequence"/>
</dbReference>
<evidence type="ECO:0000256" key="10">
    <source>
        <dbReference type="ARBA" id="ARBA00022737"/>
    </source>
</evidence>
<evidence type="ECO:0000313" key="19">
    <source>
        <dbReference type="EMBL" id="CAF0868598.1"/>
    </source>
</evidence>
<dbReference type="AlphaFoldDB" id="A0A813X6P9"/>
<evidence type="ECO:0000256" key="11">
    <source>
        <dbReference type="ARBA" id="ARBA00022837"/>
    </source>
</evidence>
<keyword evidence="9" id="KW-0479">Metal-binding</keyword>
<keyword evidence="4" id="KW-0813">Transport</keyword>
<evidence type="ECO:0000256" key="15">
    <source>
        <dbReference type="ARBA" id="ARBA00023288"/>
    </source>
</evidence>
<evidence type="ECO:0000313" key="20">
    <source>
        <dbReference type="EMBL" id="CAF3601359.1"/>
    </source>
</evidence>
<proteinExistence type="inferred from homology"/>
<dbReference type="EMBL" id="CAJNOK010001537">
    <property type="protein sequence ID" value="CAF0817230.1"/>
    <property type="molecule type" value="Genomic_DNA"/>
</dbReference>
<sequence>MGSTPSIPDTIDLDDIIASTGLAKNQISALWVRFEELDQDVNGEGKGSKGYLTLDDLSRVPKFDENPMASRLMKVIFDDFGTDGKLNFKHFVQFMSIFSRRESSLRTTADTSKKILKNDESDVSYSMHDTNVARKIKFIFRMYDIDRDGKISKEDAQETLKMMVGKISDEEASIIAERVIGEFTDNNPNSTVDLSTFENTLKILDFNEKMGLKLLK</sequence>
<evidence type="ECO:0000256" key="2">
    <source>
        <dbReference type="ARBA" id="ARBA00004236"/>
    </source>
</evidence>
<evidence type="ECO:0000256" key="1">
    <source>
        <dbReference type="ARBA" id="ARBA00004123"/>
    </source>
</evidence>